<comment type="caution">
    <text evidence="3">The sequence shown here is derived from an EMBL/GenBank/DDBJ whole genome shotgun (WGS) entry which is preliminary data.</text>
</comment>
<protein>
    <submittedName>
        <fullName evidence="3">Uncharacterized protein</fullName>
    </submittedName>
</protein>
<sequence length="227" mass="24914">MGHGARHLVWRAGYAMGYGGEPDFSKDDPLSRFHKALGNLFWKPSLSTPGNPGRLAESRGAGQQRPQQRLEERRGPPPPHTAPGTMSGCEGGKKKPLKQPKKQVKEMDKEGLWSREEGLGLGELFRRGEPQTISNLCNSRNRIWLKALMMAEPEKDILGGVYYWEGVIMKSFIGTMDGKQPGSLMGMNTCLGLKMGNSRPPTPLVHNGGTDGGIRKHVIWGVTLSKA</sequence>
<accession>A0A1A6GXK2</accession>
<feature type="region of interest" description="Disordered" evidence="2">
    <location>
        <begin position="41"/>
        <end position="109"/>
    </location>
</feature>
<evidence type="ECO:0000313" key="4">
    <source>
        <dbReference type="Proteomes" id="UP000092124"/>
    </source>
</evidence>
<evidence type="ECO:0000313" key="3">
    <source>
        <dbReference type="EMBL" id="OBS71068.1"/>
    </source>
</evidence>
<reference evidence="3 4" key="1">
    <citation type="submission" date="2016-06" db="EMBL/GenBank/DDBJ databases">
        <title>The Draft Genome Sequence and Annotation of the Desert Woodrat Neotoma lepida.</title>
        <authorList>
            <person name="Campbell M."/>
            <person name="Oakeson K.F."/>
            <person name="Yandell M."/>
            <person name="Halpert J.R."/>
            <person name="Dearing D."/>
        </authorList>
    </citation>
    <scope>NUCLEOTIDE SEQUENCE [LARGE SCALE GENOMIC DNA]</scope>
    <source>
        <strain evidence="3">417</strain>
        <tissue evidence="3">Liver</tissue>
    </source>
</reference>
<proteinExistence type="inferred from homology"/>
<dbReference type="Pfam" id="PF09072">
    <property type="entry name" value="TMA7"/>
    <property type="match status" value="1"/>
</dbReference>
<comment type="similarity">
    <text evidence="1">Belongs to the TMA7 family.</text>
</comment>
<evidence type="ECO:0000256" key="2">
    <source>
        <dbReference type="SAM" id="MobiDB-lite"/>
    </source>
</evidence>
<keyword evidence="4" id="KW-1185">Reference proteome</keyword>
<dbReference type="Proteomes" id="UP000092124">
    <property type="component" value="Unassembled WGS sequence"/>
</dbReference>
<dbReference type="EMBL" id="LZPO01066260">
    <property type="protein sequence ID" value="OBS71068.1"/>
    <property type="molecule type" value="Genomic_DNA"/>
</dbReference>
<organism evidence="3 4">
    <name type="scientific">Neotoma lepida</name>
    <name type="common">Desert woodrat</name>
    <dbReference type="NCBI Taxonomy" id="56216"/>
    <lineage>
        <taxon>Eukaryota</taxon>
        <taxon>Metazoa</taxon>
        <taxon>Chordata</taxon>
        <taxon>Craniata</taxon>
        <taxon>Vertebrata</taxon>
        <taxon>Euteleostomi</taxon>
        <taxon>Mammalia</taxon>
        <taxon>Eutheria</taxon>
        <taxon>Euarchontoglires</taxon>
        <taxon>Glires</taxon>
        <taxon>Rodentia</taxon>
        <taxon>Myomorpha</taxon>
        <taxon>Muroidea</taxon>
        <taxon>Cricetidae</taxon>
        <taxon>Neotominae</taxon>
        <taxon>Neotoma</taxon>
    </lineage>
</organism>
<dbReference type="InterPro" id="IPR015157">
    <property type="entry name" value="TMA7"/>
</dbReference>
<evidence type="ECO:0000256" key="1">
    <source>
        <dbReference type="ARBA" id="ARBA00006631"/>
    </source>
</evidence>
<name>A0A1A6GXK2_NEOLE</name>
<gene>
    <name evidence="3" type="ORF">A6R68_00392</name>
</gene>
<dbReference type="AlphaFoldDB" id="A0A1A6GXK2"/>